<reference evidence="2" key="1">
    <citation type="submission" date="2023-03" db="EMBL/GenBank/DDBJ databases">
        <title>Massive genome expansion in bonnet fungi (Mycena s.s.) driven by repeated elements and novel gene families across ecological guilds.</title>
        <authorList>
            <consortium name="Lawrence Berkeley National Laboratory"/>
            <person name="Harder C.B."/>
            <person name="Miyauchi S."/>
            <person name="Viragh M."/>
            <person name="Kuo A."/>
            <person name="Thoen E."/>
            <person name="Andreopoulos B."/>
            <person name="Lu D."/>
            <person name="Skrede I."/>
            <person name="Drula E."/>
            <person name="Henrissat B."/>
            <person name="Morin E."/>
            <person name="Kohler A."/>
            <person name="Barry K."/>
            <person name="LaButti K."/>
            <person name="Morin E."/>
            <person name="Salamov A."/>
            <person name="Lipzen A."/>
            <person name="Mereny Z."/>
            <person name="Hegedus B."/>
            <person name="Baldrian P."/>
            <person name="Stursova M."/>
            <person name="Weitz H."/>
            <person name="Taylor A."/>
            <person name="Grigoriev I.V."/>
            <person name="Nagy L.G."/>
            <person name="Martin F."/>
            <person name="Kauserud H."/>
        </authorList>
    </citation>
    <scope>NUCLEOTIDE SEQUENCE</scope>
    <source>
        <strain evidence="2">CBHHK067</strain>
    </source>
</reference>
<evidence type="ECO:0000256" key="1">
    <source>
        <dbReference type="SAM" id="MobiDB-lite"/>
    </source>
</evidence>
<evidence type="ECO:0000313" key="3">
    <source>
        <dbReference type="Proteomes" id="UP001221757"/>
    </source>
</evidence>
<feature type="compositionally biased region" description="Basic residues" evidence="1">
    <location>
        <begin position="1175"/>
        <end position="1185"/>
    </location>
</feature>
<accession>A0AAD7D5U7</accession>
<sequence>MGILWPTGGRTPVFVTVPIVDQPHSDQKALQFIPWLAPGPAHVDCIYDALTLTMSPFDSSSTRSDAVALTVVFLVQQVADKHSLNRCMSNLLGSVNPSWHGNLIMHSNDTRTKFRDRSAHEESIAKECVRCLGLHPSVRRDGRRKKRPSLSTGRAQPSIKLISKVARRTGLFRRRVTAVFDGYIESKASWGSTKLLPELKFMLADGWRLCSAYRRWLTLSLVDPSTRRRTGNGCPVDGSTRPVPGRLNLTLKLVLARHDADAAARECIRILATEKTCYWSIPTYPAGTEVDCMDLKFGKADVLDARRQGHQRQCKGIQHIWAYRHPVQKDQPGKHHNIQHLMLADSLNQIVTRELLLPNAPCIKYITVQHSHVCKTCISAFKVGDVGKVTASLFGREKYRGNGTIKSVVTDNNRPGLLTLGRPNLENDGSTGRDICVAYDKQLANLARVLESQQLDPDLCQLRPQTSESVANCNTARSNIFLKNQQPPSCAHKGQTRKEPTIQVGDDWHTGINSWTSLKPYGAINYTADLAVRYIIQLRLVGISLDGAMTLGSSCRRITGPNSGKLTRPVLVLRLLSTVSPFPRPCPRAIDHMSKTPIEIVDAILLIALDPFLNDWALLPRCGGNLPWMLPLDISLHLSQDIRVLGRLENCVSKNTRFRRMAGFYRDFLPALRGASLRCTKLAITCDHKHTWEWIYSSLQPNLPITFHHLTVVLTDRFITTTTDIYDVSHLLPSSTTTFSLAGVPMSVFNTTSLQHLVRLHISKMPMLTYPEFSGVLNAAKRITELQLALMSCDVPDNSSFIELPCLQRLVVVFDNHSLPEPCSMLVAPLLTDLRLDSAMPQCIGFLADKCTSLLRTVLRLDLGLDARIEEADISAVYGATPRLEQIDLLHCHALVTRLIFDETARREQTSGAEPAATSTHNIRSPPRFAPACTLICLEDDEARIHSRLDLHFIRWRRDGESVERTSLTVDQTWVERSCWIPPIIGRRPHEARGVTRKITVFKRPFLSPKIHRTVRGITVFTARRRVILRDGLMPYTYYSPRPLRLLKLPTFGPAQAARVRPLHFFHAIRKSPQARELKTSVLLPHPTRIGMYDPKQQDMSPPRSNKIQALAAKGSLLAVDKSTKSIKSLYAATVSWGTYVPQSQPPSAAPSIAGNSAACPRDFDKTDVQEQKHKVISRPPRVHRPHNDAPAAPRQEWVSGVEGSCSSIPVPTVRRPKTRYLGSQHRPPLACVVNESSCFHMRARAAAETGIREDQTMQRRCERKSAWDSERNKRTYGRVEKTSSSNFFQTSETVDPRFCVDPQDYREIECSVEVGNRPTPRRHVETSTWWTRQMTNHGPCSTATAARAHGTRKLSGDIEILAELNIVPRRANARVGWLDTAWGNVREEGGNDGKREKMPQGARPDWRIVRATRRDAYGQLDPRHLPQLPMVIFEKSEWVSRGKHWMDVPKSIRDSCQNQAYPSTTRYGGDEAWEYGARQFLGVRAGNRNDCVRRRIGREGGVGCREFAGKRYGRRWAQRARVAGGCRRQYRQEADGVDVWDARMDTGAGERLPAAVGRSGGGGPCGWYAKGREWGARRARWVLDLGGVVDAVEVRAGYSGARLGGRAGWVHNFDGGMRSGDSGEGSPGPFCAHDMIKSIDAPSAQAKY</sequence>
<dbReference type="Proteomes" id="UP001221757">
    <property type="component" value="Unassembled WGS sequence"/>
</dbReference>
<gene>
    <name evidence="2" type="ORF">B0H17DRAFT_1138878</name>
</gene>
<feature type="region of interest" description="Disordered" evidence="1">
    <location>
        <begin position="1174"/>
        <end position="1199"/>
    </location>
</feature>
<dbReference type="EMBL" id="JARKIE010000125">
    <property type="protein sequence ID" value="KAJ7679971.1"/>
    <property type="molecule type" value="Genomic_DNA"/>
</dbReference>
<evidence type="ECO:0000313" key="2">
    <source>
        <dbReference type="EMBL" id="KAJ7679971.1"/>
    </source>
</evidence>
<name>A0AAD7D5U7_MYCRO</name>
<proteinExistence type="predicted"/>
<keyword evidence="3" id="KW-1185">Reference proteome</keyword>
<comment type="caution">
    <text evidence="2">The sequence shown here is derived from an EMBL/GenBank/DDBJ whole genome shotgun (WGS) entry which is preliminary data.</text>
</comment>
<organism evidence="2 3">
    <name type="scientific">Mycena rosella</name>
    <name type="common">Pink bonnet</name>
    <name type="synonym">Agaricus rosellus</name>
    <dbReference type="NCBI Taxonomy" id="1033263"/>
    <lineage>
        <taxon>Eukaryota</taxon>
        <taxon>Fungi</taxon>
        <taxon>Dikarya</taxon>
        <taxon>Basidiomycota</taxon>
        <taxon>Agaricomycotina</taxon>
        <taxon>Agaricomycetes</taxon>
        <taxon>Agaricomycetidae</taxon>
        <taxon>Agaricales</taxon>
        <taxon>Marasmiineae</taxon>
        <taxon>Mycenaceae</taxon>
        <taxon>Mycena</taxon>
    </lineage>
</organism>
<protein>
    <submittedName>
        <fullName evidence="2">Uncharacterized protein</fullName>
    </submittedName>
</protein>